<evidence type="ECO:0000313" key="2">
    <source>
        <dbReference type="Proteomes" id="UP001642540"/>
    </source>
</evidence>
<accession>A0ABP1RLB0</accession>
<proteinExistence type="predicted"/>
<dbReference type="InterPro" id="IPR035914">
    <property type="entry name" value="Sperma_CUB_dom_sf"/>
</dbReference>
<dbReference type="EMBL" id="CAXLJM020000081">
    <property type="protein sequence ID" value="CAL8130008.1"/>
    <property type="molecule type" value="Genomic_DNA"/>
</dbReference>
<dbReference type="Proteomes" id="UP001642540">
    <property type="component" value="Unassembled WGS sequence"/>
</dbReference>
<keyword evidence="2" id="KW-1185">Reference proteome</keyword>
<comment type="caution">
    <text evidence="1">The sequence shown here is derived from an EMBL/GenBank/DDBJ whole genome shotgun (WGS) entry which is preliminary data.</text>
</comment>
<gene>
    <name evidence="1" type="ORF">ODALV1_LOCUS23522</name>
</gene>
<dbReference type="Gene3D" id="2.60.120.290">
    <property type="entry name" value="Spermadhesin, CUB domain"/>
    <property type="match status" value="1"/>
</dbReference>
<reference evidence="1 2" key="1">
    <citation type="submission" date="2024-08" db="EMBL/GenBank/DDBJ databases">
        <authorList>
            <person name="Cucini C."/>
            <person name="Frati F."/>
        </authorList>
    </citation>
    <scope>NUCLEOTIDE SEQUENCE [LARGE SCALE GENOMIC DNA]</scope>
</reference>
<dbReference type="SUPFAM" id="SSF49854">
    <property type="entry name" value="Spermadhesin, CUB domain"/>
    <property type="match status" value="1"/>
</dbReference>
<name>A0ABP1RLB0_9HEXA</name>
<sequence>MSISSLALPHTTTIMHTLTLIFATILHLFVSRTSGTPTKFKYPDDQEAPLFVACGGVLNASTTAIAYKPDDSISPNERCVWTITSADTRGYSLEVLSFGLQPQPGETGVTATCIFNYYTADVLNVQILQAGAVELDSTCSVLVITYYSGPNPGNSRGFVMLYTSTPGKNYFISPNSMQYVINDKEGFIRYPSTTCATYTEDELSTFVFSFPENTTYHPNRKSLVTYSLNSLGENCHGTIEVIKFSPEFGWVFNTSIPEDFICDDVQFRSWAIDDLLMLVFRSGTGSGYGFHLTYSSISLNFP</sequence>
<evidence type="ECO:0000313" key="1">
    <source>
        <dbReference type="EMBL" id="CAL8130008.1"/>
    </source>
</evidence>
<evidence type="ECO:0008006" key="3">
    <source>
        <dbReference type="Google" id="ProtNLM"/>
    </source>
</evidence>
<protein>
    <recommendedName>
        <fullName evidence="3">Cubilin</fullName>
    </recommendedName>
</protein>
<organism evidence="1 2">
    <name type="scientific">Orchesella dallaii</name>
    <dbReference type="NCBI Taxonomy" id="48710"/>
    <lineage>
        <taxon>Eukaryota</taxon>
        <taxon>Metazoa</taxon>
        <taxon>Ecdysozoa</taxon>
        <taxon>Arthropoda</taxon>
        <taxon>Hexapoda</taxon>
        <taxon>Collembola</taxon>
        <taxon>Entomobryomorpha</taxon>
        <taxon>Entomobryoidea</taxon>
        <taxon>Orchesellidae</taxon>
        <taxon>Orchesellinae</taxon>
        <taxon>Orchesella</taxon>
    </lineage>
</organism>